<dbReference type="HAMAP" id="MF_00348">
    <property type="entry name" value="RadA_arch"/>
    <property type="match status" value="1"/>
</dbReference>
<evidence type="ECO:0000256" key="9">
    <source>
        <dbReference type="HAMAP-Rule" id="MF_00348"/>
    </source>
</evidence>
<dbReference type="GO" id="GO:0006281">
    <property type="term" value="P:DNA repair"/>
    <property type="evidence" value="ECO:0007669"/>
    <property type="project" value="UniProtKB-UniRule"/>
</dbReference>
<dbReference type="PANTHER" id="PTHR22942">
    <property type="entry name" value="RECA/RAD51/RADA DNA STRAND-PAIRING FAMILY MEMBER"/>
    <property type="match status" value="1"/>
</dbReference>
<dbReference type="InterPro" id="IPR016467">
    <property type="entry name" value="DNA_recomb/repair_RecA-like"/>
</dbReference>
<feature type="binding site" evidence="9">
    <location>
        <begin position="153"/>
        <end position="160"/>
    </location>
    <ligand>
        <name>ATP</name>
        <dbReference type="ChEBI" id="CHEBI:30616"/>
    </ligand>
</feature>
<dbReference type="InterPro" id="IPR010995">
    <property type="entry name" value="DNA_repair_Rad51/TF_NusA_a-hlx"/>
</dbReference>
<dbReference type="NCBIfam" id="TIGR02236">
    <property type="entry name" value="recomb_radA"/>
    <property type="match status" value="1"/>
</dbReference>
<dbReference type="InterPro" id="IPR027417">
    <property type="entry name" value="P-loop_NTPase"/>
</dbReference>
<evidence type="ECO:0000256" key="4">
    <source>
        <dbReference type="ARBA" id="ARBA00022763"/>
    </source>
</evidence>
<dbReference type="InterPro" id="IPR020587">
    <property type="entry name" value="RecA_monomer-monomer_interface"/>
</dbReference>
<accession>A0A7C3SLP4</accession>
<sequence length="360" mass="40589">MGRRSKEKQVQEPRGEVDIEEMTKEIVLSDDSISLEEEEEYVPPAPGEEIRLEDLEGVGRITAQKLRSAGYYTVTDIAFASAHELAVILGSEERAMAIIRAAQRLINRGEEFITAKVLFERRKNLEYISTGVRSLDDLLEGGVEVGSLTEFIGEFGAGKTQLCHQLAVMVQLPRERGGLSARALYIDTEGTFRPERVIQIARYRGLDPEKTLENILYARAYNSDHQMLLVDEAKRYIEKYNIRLVVIDSLINHFRSEYPGRENLASRQQKLNRHISQLHRLAGLYNLAVVATNQVMAAPDIFFGNPLKPAGGNIVAHGFTYRVWLRKGKEGRRIARIIDSPKHAEKEVAFAITEDGVVDI</sequence>
<dbReference type="GO" id="GO:0005524">
    <property type="term" value="F:ATP binding"/>
    <property type="evidence" value="ECO:0007669"/>
    <property type="project" value="UniProtKB-UniRule"/>
</dbReference>
<name>A0A7C3SLP4_THEPE</name>
<evidence type="ECO:0000256" key="3">
    <source>
        <dbReference type="ARBA" id="ARBA00022741"/>
    </source>
</evidence>
<dbReference type="FunFam" id="3.40.50.300:FF:002052">
    <property type="entry name" value="DNA repair protein RAD51 homolog"/>
    <property type="match status" value="1"/>
</dbReference>
<dbReference type="InterPro" id="IPR003593">
    <property type="entry name" value="AAA+_ATPase"/>
</dbReference>
<evidence type="ECO:0000256" key="11">
    <source>
        <dbReference type="SAM" id="MobiDB-lite"/>
    </source>
</evidence>
<evidence type="ECO:0000313" key="14">
    <source>
        <dbReference type="EMBL" id="HGB24969.1"/>
    </source>
</evidence>
<feature type="domain" description="RecA family profile 1" evidence="12">
    <location>
        <begin position="124"/>
        <end position="295"/>
    </location>
</feature>
<proteinExistence type="inferred from homology"/>
<dbReference type="AlphaFoldDB" id="A0A7C3SLP4"/>
<dbReference type="PROSITE" id="PS50163">
    <property type="entry name" value="RECA_3"/>
    <property type="match status" value="1"/>
</dbReference>
<keyword evidence="6 9" id="KW-0238">DNA-binding</keyword>
<keyword evidence="7 9" id="KW-0233">DNA recombination</keyword>
<feature type="region of interest" description="Disordered" evidence="11">
    <location>
        <begin position="1"/>
        <end position="21"/>
    </location>
</feature>
<evidence type="ECO:0000256" key="6">
    <source>
        <dbReference type="ARBA" id="ARBA00023125"/>
    </source>
</evidence>
<evidence type="ECO:0000256" key="5">
    <source>
        <dbReference type="ARBA" id="ARBA00022840"/>
    </source>
</evidence>
<dbReference type="Gene3D" id="3.40.50.300">
    <property type="entry name" value="P-loop containing nucleotide triphosphate hydrolases"/>
    <property type="match status" value="1"/>
</dbReference>
<dbReference type="NCBIfam" id="NF003301">
    <property type="entry name" value="PRK04301.1"/>
    <property type="match status" value="1"/>
</dbReference>
<evidence type="ECO:0000259" key="12">
    <source>
        <dbReference type="PROSITE" id="PS50162"/>
    </source>
</evidence>
<dbReference type="Pfam" id="PF14520">
    <property type="entry name" value="HHH_5"/>
    <property type="match status" value="1"/>
</dbReference>
<dbReference type="InterPro" id="IPR011938">
    <property type="entry name" value="DNA_recomb/repair_RadA"/>
</dbReference>
<keyword evidence="4 9" id="KW-0227">DNA damage</keyword>
<dbReference type="PIRSF" id="PIRSF005856">
    <property type="entry name" value="Rad51"/>
    <property type="match status" value="1"/>
</dbReference>
<keyword evidence="3 9" id="KW-0547">Nucleotide-binding</keyword>
<dbReference type="SMART" id="SM00382">
    <property type="entry name" value="AAA"/>
    <property type="match status" value="1"/>
</dbReference>
<comment type="similarity">
    <text evidence="1 9 10">Belongs to the eukaryotic RecA-like protein family.</text>
</comment>
<protein>
    <recommendedName>
        <fullName evidence="2 9">DNA repair and recombination protein RadA</fullName>
    </recommendedName>
</protein>
<gene>
    <name evidence="9 14" type="primary">radA</name>
    <name evidence="14" type="ORF">ENV88_02795</name>
</gene>
<dbReference type="Gene3D" id="1.10.150.20">
    <property type="entry name" value="5' to 3' exonuclease, C-terminal subdomain"/>
    <property type="match status" value="1"/>
</dbReference>
<dbReference type="InterPro" id="IPR020588">
    <property type="entry name" value="RecA_ATP-bd"/>
</dbReference>
<dbReference type="InterPro" id="IPR013632">
    <property type="entry name" value="Rad51_C"/>
</dbReference>
<comment type="caution">
    <text evidence="14">The sequence shown here is derived from an EMBL/GenBank/DDBJ whole genome shotgun (WGS) entry which is preliminary data.</text>
</comment>
<dbReference type="GO" id="GO:0006310">
    <property type="term" value="P:DNA recombination"/>
    <property type="evidence" value="ECO:0007669"/>
    <property type="project" value="UniProtKB-UniRule"/>
</dbReference>
<dbReference type="PROSITE" id="PS50162">
    <property type="entry name" value="RECA_2"/>
    <property type="match status" value="1"/>
</dbReference>
<dbReference type="GO" id="GO:0140664">
    <property type="term" value="F:ATP-dependent DNA damage sensor activity"/>
    <property type="evidence" value="ECO:0007669"/>
    <property type="project" value="InterPro"/>
</dbReference>
<evidence type="ECO:0000259" key="13">
    <source>
        <dbReference type="PROSITE" id="PS50163"/>
    </source>
</evidence>
<dbReference type="GO" id="GO:0003684">
    <property type="term" value="F:damaged DNA binding"/>
    <property type="evidence" value="ECO:0007669"/>
    <property type="project" value="UniProtKB-UniRule"/>
</dbReference>
<dbReference type="Pfam" id="PF08423">
    <property type="entry name" value="Rad51"/>
    <property type="match status" value="1"/>
</dbReference>
<keyword evidence="5 9" id="KW-0067">ATP-binding</keyword>
<evidence type="ECO:0000256" key="10">
    <source>
        <dbReference type="PIRNR" id="PIRNR005856"/>
    </source>
</evidence>
<dbReference type="PANTHER" id="PTHR22942:SF30">
    <property type="entry name" value="MEIOTIC RECOMBINATION PROTEIN DMC1_LIM15 HOMOLOG"/>
    <property type="match status" value="1"/>
</dbReference>
<evidence type="ECO:0000256" key="7">
    <source>
        <dbReference type="ARBA" id="ARBA00023172"/>
    </source>
</evidence>
<evidence type="ECO:0000256" key="8">
    <source>
        <dbReference type="ARBA" id="ARBA00025684"/>
    </source>
</evidence>
<evidence type="ECO:0000256" key="1">
    <source>
        <dbReference type="ARBA" id="ARBA00008050"/>
    </source>
</evidence>
<evidence type="ECO:0000256" key="2">
    <source>
        <dbReference type="ARBA" id="ARBA00018144"/>
    </source>
</evidence>
<dbReference type="SUPFAM" id="SSF47794">
    <property type="entry name" value="Rad51 N-terminal domain-like"/>
    <property type="match status" value="1"/>
</dbReference>
<dbReference type="EMBL" id="DTIB01000066">
    <property type="protein sequence ID" value="HGB24969.1"/>
    <property type="molecule type" value="Genomic_DNA"/>
</dbReference>
<reference evidence="14" key="1">
    <citation type="journal article" date="2020" name="mSystems">
        <title>Genome- and Community-Level Interaction Insights into Carbon Utilization and Element Cycling Functions of Hydrothermarchaeota in Hydrothermal Sediment.</title>
        <authorList>
            <person name="Zhou Z."/>
            <person name="Liu Y."/>
            <person name="Xu W."/>
            <person name="Pan J."/>
            <person name="Luo Z.H."/>
            <person name="Li M."/>
        </authorList>
    </citation>
    <scope>NUCLEOTIDE SEQUENCE [LARGE SCALE GENOMIC DNA]</scope>
    <source>
        <strain evidence="14">SpSt-8</strain>
    </source>
</reference>
<feature type="domain" description="RecA family profile 2" evidence="13">
    <location>
        <begin position="300"/>
        <end position="360"/>
    </location>
</feature>
<organism evidence="14">
    <name type="scientific">Thermofilum pendens</name>
    <dbReference type="NCBI Taxonomy" id="2269"/>
    <lineage>
        <taxon>Archaea</taxon>
        <taxon>Thermoproteota</taxon>
        <taxon>Thermoprotei</taxon>
        <taxon>Thermofilales</taxon>
        <taxon>Thermofilaceae</taxon>
        <taxon>Thermofilum</taxon>
    </lineage>
</organism>
<comment type="function">
    <text evidence="8 9 10">Involved in DNA repair and in homologous recombination. Binds and assemble on single-stranded DNA to form a nucleoprotein filament. Hydrolyzes ATP in a ssDNA-dependent manner and promotes DNA strand exchange between homologous DNA molecules.</text>
</comment>
<dbReference type="SUPFAM" id="SSF52540">
    <property type="entry name" value="P-loop containing nucleoside triphosphate hydrolases"/>
    <property type="match status" value="1"/>
</dbReference>
<feature type="compositionally biased region" description="Basic and acidic residues" evidence="11">
    <location>
        <begin position="7"/>
        <end position="21"/>
    </location>
</feature>